<dbReference type="EMBL" id="CADCXU010013979">
    <property type="protein sequence ID" value="CAB0003842.1"/>
    <property type="molecule type" value="Genomic_DNA"/>
</dbReference>
<proteinExistence type="predicted"/>
<dbReference type="Proteomes" id="UP000479000">
    <property type="component" value="Unassembled WGS sequence"/>
</dbReference>
<organism evidence="1 2">
    <name type="scientific">Nesidiocoris tenuis</name>
    <dbReference type="NCBI Taxonomy" id="355587"/>
    <lineage>
        <taxon>Eukaryota</taxon>
        <taxon>Metazoa</taxon>
        <taxon>Ecdysozoa</taxon>
        <taxon>Arthropoda</taxon>
        <taxon>Hexapoda</taxon>
        <taxon>Insecta</taxon>
        <taxon>Pterygota</taxon>
        <taxon>Neoptera</taxon>
        <taxon>Paraneoptera</taxon>
        <taxon>Hemiptera</taxon>
        <taxon>Heteroptera</taxon>
        <taxon>Panheteroptera</taxon>
        <taxon>Cimicomorpha</taxon>
        <taxon>Miridae</taxon>
        <taxon>Dicyphina</taxon>
        <taxon>Nesidiocoris</taxon>
    </lineage>
</organism>
<evidence type="ECO:0000313" key="1">
    <source>
        <dbReference type="EMBL" id="CAB0003842.1"/>
    </source>
</evidence>
<name>A0A6H5GK69_9HEMI</name>
<keyword evidence="2" id="KW-1185">Reference proteome</keyword>
<evidence type="ECO:0000313" key="2">
    <source>
        <dbReference type="Proteomes" id="UP000479000"/>
    </source>
</evidence>
<dbReference type="AlphaFoldDB" id="A0A6H5GK69"/>
<reference evidence="1 2" key="1">
    <citation type="submission" date="2020-02" db="EMBL/GenBank/DDBJ databases">
        <authorList>
            <person name="Ferguson B K."/>
        </authorList>
    </citation>
    <scope>NUCLEOTIDE SEQUENCE [LARGE SCALE GENOMIC DNA]</scope>
</reference>
<feature type="non-terminal residue" evidence="1">
    <location>
        <position position="89"/>
    </location>
</feature>
<protein>
    <submittedName>
        <fullName evidence="1">Uncharacterized protein</fullName>
    </submittedName>
</protein>
<sequence length="89" mass="10853">MAIPYRLPRTYSFVFTELPWYFQSVTMLTKMNQVEAKIRSEIGSLHQAMDALHWKIKLHEQQRAYERQATLDWFKHKKEQEEKLMKHLS</sequence>
<accession>A0A6H5GK69</accession>
<gene>
    <name evidence="1" type="ORF">NTEN_LOCUS9319</name>
</gene>